<keyword evidence="2" id="KW-0472">Membrane</keyword>
<feature type="compositionally biased region" description="Basic and acidic residues" evidence="1">
    <location>
        <begin position="7"/>
        <end position="18"/>
    </location>
</feature>
<protein>
    <submittedName>
        <fullName evidence="3">Uncharacterized protein</fullName>
    </submittedName>
</protein>
<dbReference type="Proteomes" id="UP000223968">
    <property type="component" value="Unassembled WGS sequence"/>
</dbReference>
<reference evidence="3 4" key="1">
    <citation type="submission" date="2017-10" db="EMBL/GenBank/DDBJ databases">
        <title>Comparative genomics in systemic dimorphic fungi from Ajellomycetaceae.</title>
        <authorList>
            <person name="Munoz J.F."/>
            <person name="Mcewen J.G."/>
            <person name="Clay O.K."/>
            <person name="Cuomo C.A."/>
        </authorList>
    </citation>
    <scope>NUCLEOTIDE SEQUENCE [LARGE SCALE GENOMIC DNA]</scope>
    <source>
        <strain evidence="3 4">UAMH5409</strain>
    </source>
</reference>
<gene>
    <name evidence="3" type="ORF">AJ79_09006</name>
</gene>
<feature type="region of interest" description="Disordered" evidence="1">
    <location>
        <begin position="1"/>
        <end position="31"/>
    </location>
</feature>
<sequence>MASAEKISPRDGLDEKTTETPQEIPPEQDLFVRQPEPRSIKTTALRLLFDLFCLSWIAPIVILLYLNFTGWTIGSGVACRLPSYKSDCKLWQDVPLRLAELDDKDHEILGSLQIVAKALEVWFTVVAGSLMLDLAILLAVSKIGLPMGHFLTYLEFASITVLFKPTFWISSKGEDRESPWYRPPKVWLWAFLVLAVLLCAACNLMGPATAVLAIPTLNWSEHKLPTETALSGLPSNEPPTQIGGIPSSVCPPSELQAGSYTCTDIFSSSVDELSAALWARSEWRRSGFFTMSPMIPFRSLTFTINETDAIDGFEIDWMPSRSVLTRLDEEYSKLWVSRATPNFTSASDMLGDWPLDPGLYYHYTNSLDVEMSSYGPILGVRSICSTAANITEFDIAPRKRVRCYTRTSTTSPNTFRYHCIRMTSAVSDWTDVGHYSHANFTLKDRLGVDTHINVHSADKAFQIPKRYSPCLWDHERSDCDWNRLLDPKSDTDRIQTSVHYTEYFAPDAPSAEYTVMCYTEFYHTMADYIAQIAPTKINTTIVNTENRLEAKHINVHADWALAAWSAARGETFNATRSADKNLLDALGPLMRTPPPKTEAENDAFETRWFYDQHKVMSLQTVSLIGHTTTNNKTLVDAAAASSPSSDPYRPQLTNTQRFRVWSYSTSSQTFRMGATVCIFGCLCVIARTFISLVYRLPQPSTLAVLAAALRFEYKGDLDGLSRETHIARIPYGYARHEAAEGGIGRGTGTEGEKKVVMRERIRNPPMLVARRQ</sequence>
<evidence type="ECO:0000256" key="2">
    <source>
        <dbReference type="SAM" id="Phobius"/>
    </source>
</evidence>
<accession>A0A2B7WMZ4</accession>
<proteinExistence type="predicted"/>
<keyword evidence="2" id="KW-1133">Transmembrane helix</keyword>
<comment type="caution">
    <text evidence="3">The sequence shown here is derived from an EMBL/GenBank/DDBJ whole genome shotgun (WGS) entry which is preliminary data.</text>
</comment>
<organism evidence="3 4">
    <name type="scientific">Helicocarpus griseus UAMH5409</name>
    <dbReference type="NCBI Taxonomy" id="1447875"/>
    <lineage>
        <taxon>Eukaryota</taxon>
        <taxon>Fungi</taxon>
        <taxon>Dikarya</taxon>
        <taxon>Ascomycota</taxon>
        <taxon>Pezizomycotina</taxon>
        <taxon>Eurotiomycetes</taxon>
        <taxon>Eurotiomycetidae</taxon>
        <taxon>Onygenales</taxon>
        <taxon>Ajellomycetaceae</taxon>
        <taxon>Helicocarpus</taxon>
    </lineage>
</organism>
<dbReference type="OrthoDB" id="5342924at2759"/>
<name>A0A2B7WMZ4_9EURO</name>
<keyword evidence="4" id="KW-1185">Reference proteome</keyword>
<dbReference type="AlphaFoldDB" id="A0A2B7WMZ4"/>
<evidence type="ECO:0000313" key="3">
    <source>
        <dbReference type="EMBL" id="PGG98014.1"/>
    </source>
</evidence>
<keyword evidence="2" id="KW-0812">Transmembrane</keyword>
<evidence type="ECO:0000313" key="4">
    <source>
        <dbReference type="Proteomes" id="UP000223968"/>
    </source>
</evidence>
<dbReference type="EMBL" id="PDNB01000234">
    <property type="protein sequence ID" value="PGG98014.1"/>
    <property type="molecule type" value="Genomic_DNA"/>
</dbReference>
<feature type="transmembrane region" description="Helical" evidence="2">
    <location>
        <begin position="121"/>
        <end position="140"/>
    </location>
</feature>
<evidence type="ECO:0000256" key="1">
    <source>
        <dbReference type="SAM" id="MobiDB-lite"/>
    </source>
</evidence>
<feature type="transmembrane region" description="Helical" evidence="2">
    <location>
        <begin position="189"/>
        <end position="214"/>
    </location>
</feature>
<feature type="transmembrane region" description="Helical" evidence="2">
    <location>
        <begin position="47"/>
        <end position="66"/>
    </location>
</feature>